<keyword evidence="1" id="KW-0472">Membrane</keyword>
<reference evidence="3" key="1">
    <citation type="journal article" date="2017" name="Plant J.">
        <title>The pomegranate (Punica granatum L.) genome and the genomics of punicalagin biosynthesis.</title>
        <authorList>
            <person name="Qin G."/>
            <person name="Xu C."/>
            <person name="Ming R."/>
            <person name="Tang H."/>
            <person name="Guyot R."/>
            <person name="Kramer E.M."/>
            <person name="Hu Y."/>
            <person name="Yi X."/>
            <person name="Qi Y."/>
            <person name="Xu X."/>
            <person name="Gao Z."/>
            <person name="Pan H."/>
            <person name="Jian J."/>
            <person name="Tian Y."/>
            <person name="Yue Z."/>
            <person name="Xu Y."/>
        </authorList>
    </citation>
    <scope>NUCLEOTIDE SEQUENCE [LARGE SCALE GENOMIC DNA]</scope>
    <source>
        <strain evidence="3">cv. Dabenzi</strain>
    </source>
</reference>
<dbReference type="AlphaFoldDB" id="A0A218XMD6"/>
<dbReference type="EMBL" id="MTKT01001111">
    <property type="protein sequence ID" value="OWM85846.1"/>
    <property type="molecule type" value="Genomic_DNA"/>
</dbReference>
<comment type="caution">
    <text evidence="2">The sequence shown here is derived from an EMBL/GenBank/DDBJ whole genome shotgun (WGS) entry which is preliminary data.</text>
</comment>
<evidence type="ECO:0000313" key="2">
    <source>
        <dbReference type="EMBL" id="OWM85846.1"/>
    </source>
</evidence>
<keyword evidence="1" id="KW-1133">Transmembrane helix</keyword>
<gene>
    <name evidence="2" type="ORF">CDL15_Pgr012096</name>
</gene>
<dbReference type="Proteomes" id="UP000197138">
    <property type="component" value="Unassembled WGS sequence"/>
</dbReference>
<sequence>MGSQTRSFIYVWLTAIASLIYCYLVPANLRKGKPGLLSLIPAFGLFALLPLPDSPPSFLPASPPYTSHG</sequence>
<protein>
    <submittedName>
        <fullName evidence="2">Uncharacterized protein</fullName>
    </submittedName>
</protein>
<evidence type="ECO:0000313" key="3">
    <source>
        <dbReference type="Proteomes" id="UP000197138"/>
    </source>
</evidence>
<keyword evidence="1" id="KW-0812">Transmembrane</keyword>
<evidence type="ECO:0000256" key="1">
    <source>
        <dbReference type="SAM" id="Phobius"/>
    </source>
</evidence>
<proteinExistence type="predicted"/>
<organism evidence="2 3">
    <name type="scientific">Punica granatum</name>
    <name type="common">Pomegranate</name>
    <dbReference type="NCBI Taxonomy" id="22663"/>
    <lineage>
        <taxon>Eukaryota</taxon>
        <taxon>Viridiplantae</taxon>
        <taxon>Streptophyta</taxon>
        <taxon>Embryophyta</taxon>
        <taxon>Tracheophyta</taxon>
        <taxon>Spermatophyta</taxon>
        <taxon>Magnoliopsida</taxon>
        <taxon>eudicotyledons</taxon>
        <taxon>Gunneridae</taxon>
        <taxon>Pentapetalae</taxon>
        <taxon>rosids</taxon>
        <taxon>malvids</taxon>
        <taxon>Myrtales</taxon>
        <taxon>Lythraceae</taxon>
        <taxon>Punica</taxon>
    </lineage>
</organism>
<feature type="transmembrane region" description="Helical" evidence="1">
    <location>
        <begin position="6"/>
        <end position="24"/>
    </location>
</feature>
<name>A0A218XMD6_PUNGR</name>
<accession>A0A218XMD6</accession>